<name>A0ABP6TTI1_9ACTN</name>
<organism evidence="1 2">
    <name type="scientific">Streptomyces prasinosporus</name>
    <dbReference type="NCBI Taxonomy" id="68256"/>
    <lineage>
        <taxon>Bacteria</taxon>
        <taxon>Bacillati</taxon>
        <taxon>Actinomycetota</taxon>
        <taxon>Actinomycetes</taxon>
        <taxon>Kitasatosporales</taxon>
        <taxon>Streptomycetaceae</taxon>
        <taxon>Streptomyces</taxon>
        <taxon>Streptomyces albogriseolus group</taxon>
    </lineage>
</organism>
<keyword evidence="2" id="KW-1185">Reference proteome</keyword>
<comment type="caution">
    <text evidence="1">The sequence shown here is derived from an EMBL/GenBank/DDBJ whole genome shotgun (WGS) entry which is preliminary data.</text>
</comment>
<dbReference type="EMBL" id="BAAAXF010000036">
    <property type="protein sequence ID" value="GAA3498054.1"/>
    <property type="molecule type" value="Genomic_DNA"/>
</dbReference>
<accession>A0ABP6TTI1</accession>
<proteinExistence type="predicted"/>
<evidence type="ECO:0000313" key="2">
    <source>
        <dbReference type="Proteomes" id="UP001501455"/>
    </source>
</evidence>
<sequence>MTTILRASPTACLAPATLPPVPSRRSVARQAIYAKRGAGRASVQFPDIRRVTLRSHFARDEKVALVAYRN</sequence>
<evidence type="ECO:0000313" key="1">
    <source>
        <dbReference type="EMBL" id="GAA3498054.1"/>
    </source>
</evidence>
<dbReference type="Proteomes" id="UP001501455">
    <property type="component" value="Unassembled WGS sequence"/>
</dbReference>
<reference evidence="2" key="1">
    <citation type="journal article" date="2019" name="Int. J. Syst. Evol. Microbiol.">
        <title>The Global Catalogue of Microorganisms (GCM) 10K type strain sequencing project: providing services to taxonomists for standard genome sequencing and annotation.</title>
        <authorList>
            <consortium name="The Broad Institute Genomics Platform"/>
            <consortium name="The Broad Institute Genome Sequencing Center for Infectious Disease"/>
            <person name="Wu L."/>
            <person name="Ma J."/>
        </authorList>
    </citation>
    <scope>NUCLEOTIDE SEQUENCE [LARGE SCALE GENOMIC DNA]</scope>
    <source>
        <strain evidence="2">JCM 4816</strain>
    </source>
</reference>
<gene>
    <name evidence="1" type="ORF">GCM10019016_051570</name>
</gene>
<protein>
    <submittedName>
        <fullName evidence="1">Uncharacterized protein</fullName>
    </submittedName>
</protein>